<name>A0A418WZ42_9BURK</name>
<dbReference type="SUPFAM" id="SSF52540">
    <property type="entry name" value="P-loop containing nucleoside triphosphate hydrolases"/>
    <property type="match status" value="1"/>
</dbReference>
<evidence type="ECO:0000313" key="2">
    <source>
        <dbReference type="EMBL" id="RJG05363.1"/>
    </source>
</evidence>
<evidence type="ECO:0000313" key="3">
    <source>
        <dbReference type="Proteomes" id="UP000285190"/>
    </source>
</evidence>
<dbReference type="EMBL" id="QYUN01000002">
    <property type="protein sequence ID" value="RJG05363.1"/>
    <property type="molecule type" value="Genomic_DNA"/>
</dbReference>
<dbReference type="AlphaFoldDB" id="A0A418WZ42"/>
<dbReference type="SMART" id="SM00382">
    <property type="entry name" value="AAA"/>
    <property type="match status" value="1"/>
</dbReference>
<evidence type="ECO:0000259" key="1">
    <source>
        <dbReference type="SMART" id="SM00382"/>
    </source>
</evidence>
<dbReference type="Gene3D" id="3.40.50.300">
    <property type="entry name" value="P-loop containing nucleotide triphosphate hydrolases"/>
    <property type="match status" value="1"/>
</dbReference>
<proteinExistence type="predicted"/>
<organism evidence="2 3">
    <name type="scientific">Noviherbaspirillum cavernae</name>
    <dbReference type="NCBI Taxonomy" id="2320862"/>
    <lineage>
        <taxon>Bacteria</taxon>
        <taxon>Pseudomonadati</taxon>
        <taxon>Pseudomonadota</taxon>
        <taxon>Betaproteobacteria</taxon>
        <taxon>Burkholderiales</taxon>
        <taxon>Oxalobacteraceae</taxon>
        <taxon>Noviherbaspirillum</taxon>
    </lineage>
</organism>
<feature type="domain" description="AAA+ ATPase" evidence="1">
    <location>
        <begin position="42"/>
        <end position="226"/>
    </location>
</feature>
<dbReference type="RefSeq" id="WP_119736994.1">
    <property type="nucleotide sequence ID" value="NZ_QYUN01000002.1"/>
</dbReference>
<dbReference type="OrthoDB" id="9086539at2"/>
<gene>
    <name evidence="2" type="ORF">D3870_04415</name>
</gene>
<dbReference type="GO" id="GO:0016887">
    <property type="term" value="F:ATP hydrolysis activity"/>
    <property type="evidence" value="ECO:0007669"/>
    <property type="project" value="InterPro"/>
</dbReference>
<keyword evidence="3" id="KW-1185">Reference proteome</keyword>
<dbReference type="Pfam" id="PF13401">
    <property type="entry name" value="AAA_22"/>
    <property type="match status" value="1"/>
</dbReference>
<comment type="caution">
    <text evidence="2">The sequence shown here is derived from an EMBL/GenBank/DDBJ whole genome shotgun (WGS) entry which is preliminary data.</text>
</comment>
<dbReference type="InterPro" id="IPR027417">
    <property type="entry name" value="P-loop_NTPase"/>
</dbReference>
<accession>A0A418WZ42</accession>
<dbReference type="Proteomes" id="UP000285190">
    <property type="component" value="Unassembled WGS sequence"/>
</dbReference>
<sequence>MNHNTYTNPASASSSLIGQRIKHPRIATTIEECRLMLAAGSNANLILLCGPTGVGKTTLGDFLVEAELKSQVEELAANPGCIPAIRVEAPASGEREFSWRLFYQRILNALEGELDAPRTAYGVDPVTGRVVRPAGPQSNRLSGLRTAVERSLRNRGTRFIVVDEAAHLMRQCHPTRLEQQLDTLKSLSNEYGVQWILLGSYDLFELVSLSGQLARRTHVIHFGRYREDVVEDVRAFRGCLKKLGECMPTLKDVDLLRYSEVFHQNTLGCIGTLRTLLMRLDLLVAEKDWSEETLCTGLLTEAQVTQILREIVEGEERIAPGLKRHLLAPKNLQAKRVA</sequence>
<dbReference type="InterPro" id="IPR003593">
    <property type="entry name" value="AAA+_ATPase"/>
</dbReference>
<reference evidence="2 3" key="1">
    <citation type="submission" date="2018-09" db="EMBL/GenBank/DDBJ databases">
        <authorList>
            <person name="Zhu H."/>
        </authorList>
    </citation>
    <scope>NUCLEOTIDE SEQUENCE [LARGE SCALE GENOMIC DNA]</scope>
    <source>
        <strain evidence="2 3">K2R10-39</strain>
    </source>
</reference>
<protein>
    <submittedName>
        <fullName evidence="2">ATPase</fullName>
    </submittedName>
</protein>
<dbReference type="InterPro" id="IPR049945">
    <property type="entry name" value="AAA_22"/>
</dbReference>